<dbReference type="Proteomes" id="UP000194218">
    <property type="component" value="Chromosome"/>
</dbReference>
<dbReference type="AlphaFoldDB" id="A0A1W7D4A0"/>
<feature type="domain" description="DUF4232" evidence="3">
    <location>
        <begin position="98"/>
        <end position="229"/>
    </location>
</feature>
<accession>A0A1W7D4A0</accession>
<organism evidence="4 5">
    <name type="scientific">Streptomyces marincola</name>
    <dbReference type="NCBI Taxonomy" id="2878388"/>
    <lineage>
        <taxon>Bacteria</taxon>
        <taxon>Bacillati</taxon>
        <taxon>Actinomycetota</taxon>
        <taxon>Actinomycetes</taxon>
        <taxon>Kitasatosporales</taxon>
        <taxon>Streptomycetaceae</taxon>
        <taxon>Streptomyces</taxon>
    </lineage>
</organism>
<sequence length="238" mass="23572">MTSHPARTAVAAAIAVLIAAGCSASEGSDEPARSSDAAPADGSAAGSGRETGQDSAAAGPADDTPDSTPEDTDDARAPQEADGAREDAAAPESRPAWCSPDALTAAVRALEPAAGHRYAALVLTNTSDASCRTQGWPGLQLTTGEGDELPTTTVRDQSTDARALTVEPGGSAWARLHWSTVPGDQDPADGDCGPAPAGLAVIPPDTRSATSTGWDLGSVCGAGRIEAQPLAAGSGPGH</sequence>
<dbReference type="InterPro" id="IPR025326">
    <property type="entry name" value="DUF4232"/>
</dbReference>
<keyword evidence="5" id="KW-1185">Reference proteome</keyword>
<feature type="compositionally biased region" description="Acidic residues" evidence="1">
    <location>
        <begin position="63"/>
        <end position="73"/>
    </location>
</feature>
<gene>
    <name evidence="4" type="ORF">CAG99_26140</name>
</gene>
<dbReference type="EMBL" id="CP021121">
    <property type="protein sequence ID" value="ARQ71846.1"/>
    <property type="molecule type" value="Genomic_DNA"/>
</dbReference>
<name>A0A1W7D4A0_9ACTN</name>
<dbReference type="KEGG" id="smao:CAG99_26140"/>
<feature type="compositionally biased region" description="Low complexity" evidence="1">
    <location>
        <begin position="34"/>
        <end position="48"/>
    </location>
</feature>
<feature type="chain" id="PRO_5038662696" description="DUF4232 domain-containing protein" evidence="2">
    <location>
        <begin position="25"/>
        <end position="238"/>
    </location>
</feature>
<dbReference type="PROSITE" id="PS51257">
    <property type="entry name" value="PROKAR_LIPOPROTEIN"/>
    <property type="match status" value="1"/>
</dbReference>
<feature type="signal peptide" evidence="2">
    <location>
        <begin position="1"/>
        <end position="24"/>
    </location>
</feature>
<keyword evidence="2" id="KW-0732">Signal</keyword>
<proteinExistence type="predicted"/>
<feature type="region of interest" description="Disordered" evidence="1">
    <location>
        <begin position="22"/>
        <end position="97"/>
    </location>
</feature>
<dbReference type="Pfam" id="PF14016">
    <property type="entry name" value="DUF4232"/>
    <property type="match status" value="1"/>
</dbReference>
<evidence type="ECO:0000259" key="3">
    <source>
        <dbReference type="Pfam" id="PF14016"/>
    </source>
</evidence>
<evidence type="ECO:0000256" key="2">
    <source>
        <dbReference type="SAM" id="SignalP"/>
    </source>
</evidence>
<protein>
    <recommendedName>
        <fullName evidence="3">DUF4232 domain-containing protein</fullName>
    </recommendedName>
</protein>
<evidence type="ECO:0000256" key="1">
    <source>
        <dbReference type="SAM" id="MobiDB-lite"/>
    </source>
</evidence>
<feature type="compositionally biased region" description="Basic and acidic residues" evidence="1">
    <location>
        <begin position="74"/>
        <end position="88"/>
    </location>
</feature>
<reference evidence="4 5" key="1">
    <citation type="submission" date="2017-05" db="EMBL/GenBank/DDBJ databases">
        <title>Complete genome sequence of Streptomyces sp. SCSIO 03032 revealed the diverse biosynthetic pathways for its bioactive secondary metabolites.</title>
        <authorList>
            <person name="Ma L."/>
            <person name="Zhu Y."/>
            <person name="Zhang W."/>
            <person name="Zhang G."/>
            <person name="Tian X."/>
            <person name="Zhang S."/>
            <person name="Zhang C."/>
        </authorList>
    </citation>
    <scope>NUCLEOTIDE SEQUENCE [LARGE SCALE GENOMIC DNA]</scope>
    <source>
        <strain evidence="4 5">SCSIO 03032</strain>
    </source>
</reference>
<dbReference type="OrthoDB" id="485007at2"/>
<evidence type="ECO:0000313" key="5">
    <source>
        <dbReference type="Proteomes" id="UP000194218"/>
    </source>
</evidence>
<dbReference type="RefSeq" id="WP_086161682.1">
    <property type="nucleotide sequence ID" value="NZ_CP021121.1"/>
</dbReference>
<evidence type="ECO:0000313" key="4">
    <source>
        <dbReference type="EMBL" id="ARQ71846.1"/>
    </source>
</evidence>